<evidence type="ECO:0000256" key="3">
    <source>
        <dbReference type="ARBA" id="ARBA00022942"/>
    </source>
</evidence>
<gene>
    <name evidence="7" type="ORF">NECAME_00440</name>
</gene>
<reference evidence="8" key="1">
    <citation type="journal article" date="2014" name="Nat. Genet.">
        <title>Genome of the human hookworm Necator americanus.</title>
        <authorList>
            <person name="Tang Y.T."/>
            <person name="Gao X."/>
            <person name="Rosa B.A."/>
            <person name="Abubucker S."/>
            <person name="Hallsworth-Pepin K."/>
            <person name="Martin J."/>
            <person name="Tyagi R."/>
            <person name="Heizer E."/>
            <person name="Zhang X."/>
            <person name="Bhonagiri-Palsikar V."/>
            <person name="Minx P."/>
            <person name="Warren W.C."/>
            <person name="Wang Q."/>
            <person name="Zhan B."/>
            <person name="Hotez P.J."/>
            <person name="Sternberg P.W."/>
            <person name="Dougall A."/>
            <person name="Gaze S.T."/>
            <person name="Mulvenna J."/>
            <person name="Sotillo J."/>
            <person name="Ranganathan S."/>
            <person name="Rabelo E.M."/>
            <person name="Wilson R.K."/>
            <person name="Felgner P.L."/>
            <person name="Bethony J."/>
            <person name="Hawdon J.M."/>
            <person name="Gasser R.B."/>
            <person name="Loukas A."/>
            <person name="Mitreva M."/>
        </authorList>
    </citation>
    <scope>NUCLEOTIDE SEQUENCE [LARGE SCALE GENOMIC DNA]</scope>
</reference>
<feature type="region of interest" description="Disordered" evidence="5">
    <location>
        <begin position="1"/>
        <end position="25"/>
    </location>
</feature>
<keyword evidence="4" id="KW-0175">Coiled coil</keyword>
<dbReference type="PANTHER" id="PTHR14145:SF1">
    <property type="entry name" value="26S PROTEASOME NON-ATPASE REGULATORY SUBUNIT 6"/>
    <property type="match status" value="1"/>
</dbReference>
<dbReference type="FunFam" id="1.25.40.570:FF:000005">
    <property type="entry name" value="26S proteasome regulatory subunit N7"/>
    <property type="match status" value="1"/>
</dbReference>
<dbReference type="InterPro" id="IPR000717">
    <property type="entry name" value="PCI_dom"/>
</dbReference>
<evidence type="ECO:0000256" key="4">
    <source>
        <dbReference type="SAM" id="Coils"/>
    </source>
</evidence>
<dbReference type="OrthoDB" id="1452at2759"/>
<dbReference type="EMBL" id="KI660200">
    <property type="protein sequence ID" value="ETN76915.1"/>
    <property type="molecule type" value="Genomic_DNA"/>
</dbReference>
<evidence type="ECO:0000313" key="8">
    <source>
        <dbReference type="Proteomes" id="UP000053676"/>
    </source>
</evidence>
<dbReference type="GO" id="GO:0005838">
    <property type="term" value="C:proteasome regulatory particle"/>
    <property type="evidence" value="ECO:0007669"/>
    <property type="project" value="TreeGrafter"/>
</dbReference>
<dbReference type="Pfam" id="PF10602">
    <property type="entry name" value="RPN7"/>
    <property type="match status" value="1"/>
</dbReference>
<evidence type="ECO:0000256" key="5">
    <source>
        <dbReference type="SAM" id="MobiDB-lite"/>
    </source>
</evidence>
<dbReference type="SUPFAM" id="SSF46785">
    <property type="entry name" value="Winged helix' DNA-binding domain"/>
    <property type="match status" value="1"/>
</dbReference>
<evidence type="ECO:0000313" key="7">
    <source>
        <dbReference type="EMBL" id="ETN76915.1"/>
    </source>
</evidence>
<evidence type="ECO:0000256" key="2">
    <source>
        <dbReference type="ARBA" id="ARBA00014932"/>
    </source>
</evidence>
<dbReference type="KEGG" id="nai:NECAME_00440"/>
<organism evidence="7 8">
    <name type="scientific">Necator americanus</name>
    <name type="common">Human hookworm</name>
    <dbReference type="NCBI Taxonomy" id="51031"/>
    <lineage>
        <taxon>Eukaryota</taxon>
        <taxon>Metazoa</taxon>
        <taxon>Ecdysozoa</taxon>
        <taxon>Nematoda</taxon>
        <taxon>Chromadorea</taxon>
        <taxon>Rhabditida</taxon>
        <taxon>Rhabditina</taxon>
        <taxon>Rhabditomorpha</taxon>
        <taxon>Strongyloidea</taxon>
        <taxon>Ancylostomatidae</taxon>
        <taxon>Bunostominae</taxon>
        <taxon>Necator</taxon>
    </lineage>
</organism>
<keyword evidence="8" id="KW-1185">Reference proteome</keyword>
<keyword evidence="3" id="KW-0647">Proteasome</keyword>
<dbReference type="InterPro" id="IPR036390">
    <property type="entry name" value="WH_DNA-bd_sf"/>
</dbReference>
<name>W2T4G1_NECAM</name>
<proteinExistence type="inferred from homology"/>
<evidence type="ECO:0000259" key="6">
    <source>
        <dbReference type="PROSITE" id="PS50250"/>
    </source>
</evidence>
<dbReference type="Proteomes" id="UP000053676">
    <property type="component" value="Unassembled WGS sequence"/>
</dbReference>
<dbReference type="GO" id="GO:0043161">
    <property type="term" value="P:proteasome-mediated ubiquitin-dependent protein catabolic process"/>
    <property type="evidence" value="ECO:0007669"/>
    <property type="project" value="TreeGrafter"/>
</dbReference>
<dbReference type="STRING" id="51031.W2T4G1"/>
<dbReference type="AlphaFoldDB" id="W2T4G1"/>
<dbReference type="Pfam" id="PF01399">
    <property type="entry name" value="PCI"/>
    <property type="match status" value="1"/>
</dbReference>
<accession>W2T4G1</accession>
<dbReference type="PROSITE" id="PS50250">
    <property type="entry name" value="PCI"/>
    <property type="match status" value="1"/>
</dbReference>
<dbReference type="InterPro" id="IPR019585">
    <property type="entry name" value="Rpn7/CSN1"/>
</dbReference>
<dbReference type="OMA" id="RLHCKVD"/>
<dbReference type="InterPro" id="IPR045135">
    <property type="entry name" value="Rpn7_N"/>
</dbReference>
<protein>
    <recommendedName>
        <fullName evidence="2">26S proteasome non-ATPase regulatory subunit 6</fullName>
    </recommendedName>
</protein>
<feature type="domain" description="PCI" evidence="6">
    <location>
        <begin position="208"/>
        <end position="383"/>
    </location>
</feature>
<dbReference type="InterPro" id="IPR049549">
    <property type="entry name" value="RPN7_PSMD6_C"/>
</dbReference>
<feature type="coiled-coil region" evidence="4">
    <location>
        <begin position="82"/>
        <end position="116"/>
    </location>
</feature>
<dbReference type="SMART" id="SM00088">
    <property type="entry name" value="PINT"/>
    <property type="match status" value="1"/>
</dbReference>
<sequence length="416" mass="48037">MADNSKQNDSKKPEEEGSFDKEVISKHPDMELAQLRFLVNHPELDKDVKKQKLQQLQAAIKEFDMAPLYELICGEIGVPVDAAQLALMKENNNKRLKEIEAEIVDAENNLGGTEVRLAWLRKFEYFCQIGDKENACKTFTSTYDKTVGMGYRIDLVFNMIRVGLFFLDHSLINQHITKAKELMEQGGDWERKNRLRSYEALYKMSVRDFTGAAALYLEAVPTFGSYELMTYENLVFYTVVTALFALDRPDLRAKVIKCNEIQEQLTGGGLNGALIPVREYLEAYYGCHYDRFFIQLAALESERFKFDRYLAPHFNYYSRGMRLRAYEQFLTPYKTVRVDMMAKDFGVSRAFIDKELHRLIAAGQLHCRQVLCMIDAVRGVIEMNHPDSKNYLYKAVIKDGDILLNRIQKLARVINA</sequence>
<dbReference type="Gene3D" id="1.25.40.570">
    <property type="match status" value="1"/>
</dbReference>
<comment type="similarity">
    <text evidence="1">Belongs to the proteasome subunit S10 family.</text>
</comment>
<dbReference type="PANTHER" id="PTHR14145">
    <property type="entry name" value="26S PROTESOME SUBUNIT 6"/>
    <property type="match status" value="1"/>
</dbReference>
<dbReference type="Pfam" id="PF21154">
    <property type="entry name" value="RPN7_PSMD6_C"/>
    <property type="match status" value="1"/>
</dbReference>
<evidence type="ECO:0000256" key="1">
    <source>
        <dbReference type="ARBA" id="ARBA00005717"/>
    </source>
</evidence>